<dbReference type="InterPro" id="IPR037294">
    <property type="entry name" value="ABC_BtuC-like"/>
</dbReference>
<reference evidence="10" key="1">
    <citation type="journal article" date="2019" name="Int. J. Syst. Evol. Microbiol.">
        <title>The Global Catalogue of Microorganisms (GCM) 10K type strain sequencing project: providing services to taxonomists for standard genome sequencing and annotation.</title>
        <authorList>
            <consortium name="The Broad Institute Genomics Platform"/>
            <consortium name="The Broad Institute Genome Sequencing Center for Infectious Disease"/>
            <person name="Wu L."/>
            <person name="Ma J."/>
        </authorList>
    </citation>
    <scope>NUCLEOTIDE SEQUENCE [LARGE SCALE GENOMIC DNA]</scope>
    <source>
        <strain evidence="10">JCM 13595</strain>
    </source>
</reference>
<evidence type="ECO:0000313" key="10">
    <source>
        <dbReference type="Proteomes" id="UP001501461"/>
    </source>
</evidence>
<evidence type="ECO:0000256" key="2">
    <source>
        <dbReference type="ARBA" id="ARBA00007935"/>
    </source>
</evidence>
<dbReference type="Proteomes" id="UP001501461">
    <property type="component" value="Unassembled WGS sequence"/>
</dbReference>
<feature type="transmembrane region" description="Helical" evidence="8">
    <location>
        <begin position="301"/>
        <end position="319"/>
    </location>
</feature>
<evidence type="ECO:0000256" key="1">
    <source>
        <dbReference type="ARBA" id="ARBA00004651"/>
    </source>
</evidence>
<keyword evidence="10" id="KW-1185">Reference proteome</keyword>
<comment type="similarity">
    <text evidence="2">Belongs to the binding-protein-dependent transport system permease family. FecCD subfamily.</text>
</comment>
<dbReference type="Gene3D" id="1.10.3470.10">
    <property type="entry name" value="ABC transporter involved in vitamin B12 uptake, BtuC"/>
    <property type="match status" value="1"/>
</dbReference>
<dbReference type="CDD" id="cd06550">
    <property type="entry name" value="TM_ABC_iron-siderophores_like"/>
    <property type="match status" value="1"/>
</dbReference>
<dbReference type="PANTHER" id="PTHR30472">
    <property type="entry name" value="FERRIC ENTEROBACTIN TRANSPORT SYSTEM PERMEASE PROTEIN"/>
    <property type="match status" value="1"/>
</dbReference>
<evidence type="ECO:0000256" key="3">
    <source>
        <dbReference type="ARBA" id="ARBA00022448"/>
    </source>
</evidence>
<evidence type="ECO:0000256" key="4">
    <source>
        <dbReference type="ARBA" id="ARBA00022475"/>
    </source>
</evidence>
<evidence type="ECO:0000256" key="7">
    <source>
        <dbReference type="ARBA" id="ARBA00023136"/>
    </source>
</evidence>
<comment type="caution">
    <text evidence="9">The sequence shown here is derived from an EMBL/GenBank/DDBJ whole genome shotgun (WGS) entry which is preliminary data.</text>
</comment>
<accession>A0ABN2UR72</accession>
<sequence length="326" mass="32874">MRKPLMIVLLAVLLGATCILSLFLGSRPNGIADVVAALGGNGDEYLTSVVDSRIPRTVMGAIVGAALAVSGTLIQGITRNPLGEPGILGIGMGASAAVVTATAVLGALGGTQTMLFAMLGSVIAVAVVLGLGGKSSARGIVPLILAGAVVTAVLHAYINAMVLLRPDVFDSYRFWMVGSLAGVQLGQLAQMSVPLLLGVVAAFAAARGMNALALGDETAISLGFRIGSTRLVGIVAAALLAAVATAIAGPISFIGLAVPHIVFALFGEDFRWRIPAAILGGALALVAADILARVLLRPQELMVGIITAFVGAPFLLAAVRRGAVMK</sequence>
<dbReference type="Pfam" id="PF01032">
    <property type="entry name" value="FecCD"/>
    <property type="match status" value="1"/>
</dbReference>
<dbReference type="EMBL" id="BAAAMN010000048">
    <property type="protein sequence ID" value="GAA2041938.1"/>
    <property type="molecule type" value="Genomic_DNA"/>
</dbReference>
<comment type="subcellular location">
    <subcellularLocation>
        <location evidence="1">Cell membrane</location>
        <topology evidence="1">Multi-pass membrane protein</topology>
    </subcellularLocation>
</comment>
<proteinExistence type="inferred from homology"/>
<feature type="transmembrane region" description="Helical" evidence="8">
    <location>
        <begin position="86"/>
        <end position="108"/>
    </location>
</feature>
<keyword evidence="3" id="KW-0813">Transport</keyword>
<feature type="transmembrane region" description="Helical" evidence="8">
    <location>
        <begin position="234"/>
        <end position="267"/>
    </location>
</feature>
<keyword evidence="6 8" id="KW-1133">Transmembrane helix</keyword>
<dbReference type="PANTHER" id="PTHR30472:SF1">
    <property type="entry name" value="FE(3+) DICITRATE TRANSPORT SYSTEM PERMEASE PROTEIN FECC-RELATED"/>
    <property type="match status" value="1"/>
</dbReference>
<keyword evidence="5 8" id="KW-0812">Transmembrane</keyword>
<name>A0ABN2UR72_9MICC</name>
<feature type="transmembrane region" description="Helical" evidence="8">
    <location>
        <begin position="56"/>
        <end position="74"/>
    </location>
</feature>
<evidence type="ECO:0000256" key="5">
    <source>
        <dbReference type="ARBA" id="ARBA00022692"/>
    </source>
</evidence>
<keyword evidence="7 8" id="KW-0472">Membrane</keyword>
<dbReference type="InterPro" id="IPR000522">
    <property type="entry name" value="ABC_transptr_permease_BtuC"/>
</dbReference>
<evidence type="ECO:0000256" key="8">
    <source>
        <dbReference type="SAM" id="Phobius"/>
    </source>
</evidence>
<dbReference type="SUPFAM" id="SSF81345">
    <property type="entry name" value="ABC transporter involved in vitamin B12 uptake, BtuC"/>
    <property type="match status" value="1"/>
</dbReference>
<feature type="transmembrane region" description="Helical" evidence="8">
    <location>
        <begin position="140"/>
        <end position="160"/>
    </location>
</feature>
<evidence type="ECO:0000313" key="9">
    <source>
        <dbReference type="EMBL" id="GAA2041938.1"/>
    </source>
</evidence>
<feature type="transmembrane region" description="Helical" evidence="8">
    <location>
        <begin position="114"/>
        <end position="133"/>
    </location>
</feature>
<gene>
    <name evidence="9" type="ORF">GCM10009720_23150</name>
</gene>
<keyword evidence="4" id="KW-1003">Cell membrane</keyword>
<feature type="transmembrane region" description="Helical" evidence="8">
    <location>
        <begin position="274"/>
        <end position="295"/>
    </location>
</feature>
<organism evidence="9 10">
    <name type="scientific">Yaniella flava</name>
    <dbReference type="NCBI Taxonomy" id="287930"/>
    <lineage>
        <taxon>Bacteria</taxon>
        <taxon>Bacillati</taxon>
        <taxon>Actinomycetota</taxon>
        <taxon>Actinomycetes</taxon>
        <taxon>Micrococcales</taxon>
        <taxon>Micrococcaceae</taxon>
        <taxon>Yaniella</taxon>
    </lineage>
</organism>
<evidence type="ECO:0000256" key="6">
    <source>
        <dbReference type="ARBA" id="ARBA00022989"/>
    </source>
</evidence>
<protein>
    <submittedName>
        <fullName evidence="9">Iron ABC transporter permease</fullName>
    </submittedName>
</protein>